<dbReference type="Proteomes" id="UP000805193">
    <property type="component" value="Unassembled WGS sequence"/>
</dbReference>
<name>A0AC60PYA1_IXOPE</name>
<accession>A0AC60PYA1</accession>
<evidence type="ECO:0000313" key="1">
    <source>
        <dbReference type="EMBL" id="KAG0426290.1"/>
    </source>
</evidence>
<keyword evidence="2" id="KW-1185">Reference proteome</keyword>
<reference evidence="1 2" key="1">
    <citation type="journal article" date="2020" name="Cell">
        <title>Large-Scale Comparative Analyses of Tick Genomes Elucidate Their Genetic Diversity and Vector Capacities.</title>
        <authorList>
            <consortium name="Tick Genome and Microbiome Consortium (TIGMIC)"/>
            <person name="Jia N."/>
            <person name="Wang J."/>
            <person name="Shi W."/>
            <person name="Du L."/>
            <person name="Sun Y."/>
            <person name="Zhan W."/>
            <person name="Jiang J.F."/>
            <person name="Wang Q."/>
            <person name="Zhang B."/>
            <person name="Ji P."/>
            <person name="Bell-Sakyi L."/>
            <person name="Cui X.M."/>
            <person name="Yuan T.T."/>
            <person name="Jiang B.G."/>
            <person name="Yang W.F."/>
            <person name="Lam T.T."/>
            <person name="Chang Q.C."/>
            <person name="Ding S.J."/>
            <person name="Wang X.J."/>
            <person name="Zhu J.G."/>
            <person name="Ruan X.D."/>
            <person name="Zhao L."/>
            <person name="Wei J.T."/>
            <person name="Ye R.Z."/>
            <person name="Que T.C."/>
            <person name="Du C.H."/>
            <person name="Zhou Y.H."/>
            <person name="Cheng J.X."/>
            <person name="Dai P.F."/>
            <person name="Guo W.B."/>
            <person name="Han X.H."/>
            <person name="Huang E.J."/>
            <person name="Li L.F."/>
            <person name="Wei W."/>
            <person name="Gao Y.C."/>
            <person name="Liu J.Z."/>
            <person name="Shao H.Z."/>
            <person name="Wang X."/>
            <person name="Wang C.C."/>
            <person name="Yang T.C."/>
            <person name="Huo Q.B."/>
            <person name="Li W."/>
            <person name="Chen H.Y."/>
            <person name="Chen S.E."/>
            <person name="Zhou L.G."/>
            <person name="Ni X.B."/>
            <person name="Tian J.H."/>
            <person name="Sheng Y."/>
            <person name="Liu T."/>
            <person name="Pan Y.S."/>
            <person name="Xia L.Y."/>
            <person name="Li J."/>
            <person name="Zhao F."/>
            <person name="Cao W.C."/>
        </authorList>
    </citation>
    <scope>NUCLEOTIDE SEQUENCE [LARGE SCALE GENOMIC DNA]</scope>
    <source>
        <strain evidence="1">Iper-2018</strain>
    </source>
</reference>
<organism evidence="1 2">
    <name type="scientific">Ixodes persulcatus</name>
    <name type="common">Taiga tick</name>
    <dbReference type="NCBI Taxonomy" id="34615"/>
    <lineage>
        <taxon>Eukaryota</taxon>
        <taxon>Metazoa</taxon>
        <taxon>Ecdysozoa</taxon>
        <taxon>Arthropoda</taxon>
        <taxon>Chelicerata</taxon>
        <taxon>Arachnida</taxon>
        <taxon>Acari</taxon>
        <taxon>Parasitiformes</taxon>
        <taxon>Ixodida</taxon>
        <taxon>Ixodoidea</taxon>
        <taxon>Ixodidae</taxon>
        <taxon>Ixodinae</taxon>
        <taxon>Ixodes</taxon>
    </lineage>
</organism>
<feature type="non-terminal residue" evidence="1">
    <location>
        <position position="404"/>
    </location>
</feature>
<evidence type="ECO:0000313" key="2">
    <source>
        <dbReference type="Proteomes" id="UP000805193"/>
    </source>
</evidence>
<comment type="caution">
    <text evidence="1">The sequence shown here is derived from an EMBL/GenBank/DDBJ whole genome shotgun (WGS) entry which is preliminary data.</text>
</comment>
<dbReference type="EMBL" id="JABSTQ010009735">
    <property type="protein sequence ID" value="KAG0426290.1"/>
    <property type="molecule type" value="Genomic_DNA"/>
</dbReference>
<protein>
    <submittedName>
        <fullName evidence="1">Uncharacterized protein</fullName>
    </submittedName>
</protein>
<sequence>MTYLGGRKLGPGGSAREKAARSPHLPPLKAMTPGAQASSSPVAAARCPPSKNATVQERARLPLSGLPFSSLRPFVLGGQSRDVSWIRGVVQPDLELREVTTAPPRHDLSRRPEIGVRIVGTGEGSQISTKYTLLEVRCARAIMDEDAQEPPTKKCRVEPQDAKADTDPQVPSRESPPSGGPQAILPDPSPADCSGGGCGGGGDEEDDENAPVQVKYEVVEEVVAYESCSTMANDPDDEACDNPEPLVPLPADEGEPTDGSPAGSPELAELRAEWPVSPSQAVPVGAREPLPNMYTLQLMDQQHMDMTGVCPEHMPYDYRMMTLNQGPPSEDFQDQPPPYLLAHGGGYSVRLLQDESQGDKLKGARVLVDGEVRNEVYPTLDVGQRTAAYAPHTVISSPGQQASY</sequence>
<gene>
    <name evidence="1" type="ORF">HPB47_026605</name>
</gene>
<proteinExistence type="predicted"/>